<dbReference type="Proteomes" id="UP000783686">
    <property type="component" value="Unassembled WGS sequence"/>
</dbReference>
<evidence type="ECO:0000313" key="2">
    <source>
        <dbReference type="Proteomes" id="UP000614601"/>
    </source>
</evidence>
<comment type="caution">
    <text evidence="1">The sequence shown here is derived from an EMBL/GenBank/DDBJ whole genome shotgun (WGS) entry which is preliminary data.</text>
</comment>
<reference evidence="1" key="1">
    <citation type="submission" date="2020-09" db="EMBL/GenBank/DDBJ databases">
        <authorList>
            <person name="Kikuchi T."/>
        </authorList>
    </citation>
    <scope>NUCLEOTIDE SEQUENCE</scope>
    <source>
        <strain evidence="1">SH1</strain>
    </source>
</reference>
<organism evidence="1 2">
    <name type="scientific">Bursaphelenchus okinawaensis</name>
    <dbReference type="NCBI Taxonomy" id="465554"/>
    <lineage>
        <taxon>Eukaryota</taxon>
        <taxon>Metazoa</taxon>
        <taxon>Ecdysozoa</taxon>
        <taxon>Nematoda</taxon>
        <taxon>Chromadorea</taxon>
        <taxon>Rhabditida</taxon>
        <taxon>Tylenchina</taxon>
        <taxon>Tylenchomorpha</taxon>
        <taxon>Aphelenchoidea</taxon>
        <taxon>Aphelenchoididae</taxon>
        <taxon>Bursaphelenchus</taxon>
    </lineage>
</organism>
<protein>
    <submittedName>
        <fullName evidence="1">Uncharacterized protein</fullName>
    </submittedName>
</protein>
<accession>A0A811KHN8</accession>
<evidence type="ECO:0000313" key="1">
    <source>
        <dbReference type="EMBL" id="CAD5215786.1"/>
    </source>
</evidence>
<dbReference type="Proteomes" id="UP000614601">
    <property type="component" value="Unassembled WGS sequence"/>
</dbReference>
<proteinExistence type="predicted"/>
<keyword evidence="2" id="KW-1185">Reference proteome</keyword>
<sequence>MSVFVPPATYNDIGARRKQSSVIVKFRDDSDAVSIQERMIQSMSSYLMSEQRWLQNPLAPLRKISSYTLSEGLLFLPPPSPANLTVQSYHSPPSPSASSQWIVSSIKGKWRRRESTRVSIIDP</sequence>
<dbReference type="EMBL" id="CAJFDH010000003">
    <property type="protein sequence ID" value="CAD5215786.1"/>
    <property type="molecule type" value="Genomic_DNA"/>
</dbReference>
<dbReference type="OrthoDB" id="5847556at2759"/>
<dbReference type="AlphaFoldDB" id="A0A811KHN8"/>
<dbReference type="EMBL" id="CAJFCW020000003">
    <property type="protein sequence ID" value="CAG9104767.1"/>
    <property type="molecule type" value="Genomic_DNA"/>
</dbReference>
<name>A0A811KHN8_9BILA</name>
<gene>
    <name evidence="1" type="ORF">BOKJ2_LOCUS6267</name>
</gene>